<keyword evidence="1" id="KW-1133">Transmembrane helix</keyword>
<evidence type="ECO:0000256" key="1">
    <source>
        <dbReference type="SAM" id="Phobius"/>
    </source>
</evidence>
<evidence type="ECO:0000313" key="3">
    <source>
        <dbReference type="EMBL" id="CCJ33140.1"/>
    </source>
</evidence>
<protein>
    <recommendedName>
        <fullName evidence="2">4Fe-4S ferredoxin-type domain-containing protein</fullName>
    </recommendedName>
</protein>
<dbReference type="Pfam" id="PF12801">
    <property type="entry name" value="Fer4_5"/>
    <property type="match status" value="1"/>
</dbReference>
<dbReference type="InterPro" id="IPR017896">
    <property type="entry name" value="4Fe4S_Fe-S-bd"/>
</dbReference>
<keyword evidence="1" id="KW-0812">Transmembrane</keyword>
<sequence>MLWAELFKFILFIVFIALTLQVFYKNRTWCTTLCPMGKIYKGIIKYKI</sequence>
<comment type="caution">
    <text evidence="3">The sequence shown here is derived from an EMBL/GenBank/DDBJ whole genome shotgun (WGS) entry which is preliminary data.</text>
</comment>
<keyword evidence="4" id="KW-1185">Reference proteome</keyword>
<feature type="domain" description="4Fe-4S ferredoxin-type" evidence="2">
    <location>
        <begin position="10"/>
        <end position="41"/>
    </location>
</feature>
<organism evidence="3 4">
    <name type="scientific">Caloramator australicus RC3</name>
    <dbReference type="NCBI Taxonomy" id="857293"/>
    <lineage>
        <taxon>Bacteria</taxon>
        <taxon>Bacillati</taxon>
        <taxon>Bacillota</taxon>
        <taxon>Clostridia</taxon>
        <taxon>Eubacteriales</taxon>
        <taxon>Clostridiaceae</taxon>
        <taxon>Caloramator</taxon>
    </lineage>
</organism>
<gene>
    <name evidence="3" type="ORF">CAAU_1056</name>
</gene>
<dbReference type="AlphaFoldDB" id="I7LGA3"/>
<dbReference type="EMBL" id="CAKP01000063">
    <property type="protein sequence ID" value="CCJ33140.1"/>
    <property type="molecule type" value="Genomic_DNA"/>
</dbReference>
<reference evidence="3 4" key="1">
    <citation type="journal article" date="2011" name="J. Bacteriol.">
        <title>Draft genome sequence of Caloramator australicus strain RC3T, a thermoanaerobe from the Great Artesian Basin of Australia.</title>
        <authorList>
            <person name="Ogg C.D."/>
            <person name="Patel B.K.C."/>
        </authorList>
    </citation>
    <scope>NUCLEOTIDE SEQUENCE [LARGE SCALE GENOMIC DNA]</scope>
    <source>
        <strain evidence="3 4">RC3</strain>
    </source>
</reference>
<evidence type="ECO:0000259" key="2">
    <source>
        <dbReference type="Pfam" id="PF12801"/>
    </source>
</evidence>
<dbReference type="Proteomes" id="UP000007652">
    <property type="component" value="Unassembled WGS sequence"/>
</dbReference>
<dbReference type="STRING" id="857293.CAAU_1056"/>
<feature type="transmembrane region" description="Helical" evidence="1">
    <location>
        <begin position="6"/>
        <end position="24"/>
    </location>
</feature>
<keyword evidence="1" id="KW-0472">Membrane</keyword>
<evidence type="ECO:0000313" key="4">
    <source>
        <dbReference type="Proteomes" id="UP000007652"/>
    </source>
</evidence>
<proteinExistence type="predicted"/>
<name>I7LGA3_9CLOT</name>
<accession>I7LGA3</accession>